<dbReference type="RefSeq" id="WP_380025649.1">
    <property type="nucleotide sequence ID" value="NZ_JBHSHC010000086.1"/>
</dbReference>
<comment type="caution">
    <text evidence="5">The sequence shown here is derived from an EMBL/GenBank/DDBJ whole genome shotgun (WGS) entry which is preliminary data.</text>
</comment>
<gene>
    <name evidence="5" type="ORF">ACFO8Q_10205</name>
</gene>
<dbReference type="Gene3D" id="1.20.120.530">
    <property type="entry name" value="GntR ligand-binding domain-like"/>
    <property type="match status" value="1"/>
</dbReference>
<dbReference type="Proteomes" id="UP001596002">
    <property type="component" value="Unassembled WGS sequence"/>
</dbReference>
<dbReference type="SMART" id="SM00895">
    <property type="entry name" value="FCD"/>
    <property type="match status" value="1"/>
</dbReference>
<dbReference type="SUPFAM" id="SSF48008">
    <property type="entry name" value="GntR ligand-binding domain-like"/>
    <property type="match status" value="1"/>
</dbReference>
<dbReference type="InterPro" id="IPR008920">
    <property type="entry name" value="TF_FadR/GntR_C"/>
</dbReference>
<keyword evidence="3" id="KW-0804">Transcription</keyword>
<evidence type="ECO:0000259" key="4">
    <source>
        <dbReference type="PROSITE" id="PS50949"/>
    </source>
</evidence>
<dbReference type="EMBL" id="JBHSHC010000086">
    <property type="protein sequence ID" value="MFC4767730.1"/>
    <property type="molecule type" value="Genomic_DNA"/>
</dbReference>
<dbReference type="Gene3D" id="1.10.10.10">
    <property type="entry name" value="Winged helix-like DNA-binding domain superfamily/Winged helix DNA-binding domain"/>
    <property type="match status" value="1"/>
</dbReference>
<name>A0ABV9Q098_9BACL</name>
<dbReference type="CDD" id="cd07377">
    <property type="entry name" value="WHTH_GntR"/>
    <property type="match status" value="1"/>
</dbReference>
<dbReference type="PANTHER" id="PTHR43537">
    <property type="entry name" value="TRANSCRIPTIONAL REGULATOR, GNTR FAMILY"/>
    <property type="match status" value="1"/>
</dbReference>
<dbReference type="InterPro" id="IPR036388">
    <property type="entry name" value="WH-like_DNA-bd_sf"/>
</dbReference>
<keyword evidence="1" id="KW-0805">Transcription regulation</keyword>
<evidence type="ECO:0000256" key="3">
    <source>
        <dbReference type="ARBA" id="ARBA00023163"/>
    </source>
</evidence>
<dbReference type="InterPro" id="IPR011711">
    <property type="entry name" value="GntR_C"/>
</dbReference>
<dbReference type="SMART" id="SM00345">
    <property type="entry name" value="HTH_GNTR"/>
    <property type="match status" value="1"/>
</dbReference>
<dbReference type="SUPFAM" id="SSF46785">
    <property type="entry name" value="Winged helix' DNA-binding domain"/>
    <property type="match status" value="1"/>
</dbReference>
<accession>A0ABV9Q098</accession>
<dbReference type="InterPro" id="IPR036390">
    <property type="entry name" value="WH_DNA-bd_sf"/>
</dbReference>
<organism evidence="5 6">
    <name type="scientific">Effusibacillus consociatus</name>
    <dbReference type="NCBI Taxonomy" id="1117041"/>
    <lineage>
        <taxon>Bacteria</taxon>
        <taxon>Bacillati</taxon>
        <taxon>Bacillota</taxon>
        <taxon>Bacilli</taxon>
        <taxon>Bacillales</taxon>
        <taxon>Alicyclobacillaceae</taxon>
        <taxon>Effusibacillus</taxon>
    </lineage>
</organism>
<dbReference type="Pfam" id="PF07729">
    <property type="entry name" value="FCD"/>
    <property type="match status" value="1"/>
</dbReference>
<sequence length="234" mass="26507">MQKLKTQKVYEQVANHIQSQIEQGVYKPGDKLPTLVEMSEMLNVGRATVREAFSALQAKGLIDIRHGEGTFVRSIGLENFQEPMNICLLKGDDLVELLEVRKILEVGAAEMAARNRTEEDLQELRAALDMMGAFQESEPESVEADFRFHMAVAKASGNSMLVSLIQTIAPTMQSMMNRMRAVAGPSRDLLYQHILIYREIEAQQPDKARQTMYDHIANVMQGLESRYKKTDQEF</sequence>
<dbReference type="PRINTS" id="PR00035">
    <property type="entry name" value="HTHGNTR"/>
</dbReference>
<feature type="domain" description="HTH gntR-type" evidence="4">
    <location>
        <begin position="7"/>
        <end position="75"/>
    </location>
</feature>
<reference evidence="6" key="1">
    <citation type="journal article" date="2019" name="Int. J. Syst. Evol. Microbiol.">
        <title>The Global Catalogue of Microorganisms (GCM) 10K type strain sequencing project: providing services to taxonomists for standard genome sequencing and annotation.</title>
        <authorList>
            <consortium name="The Broad Institute Genomics Platform"/>
            <consortium name="The Broad Institute Genome Sequencing Center for Infectious Disease"/>
            <person name="Wu L."/>
            <person name="Ma J."/>
        </authorList>
    </citation>
    <scope>NUCLEOTIDE SEQUENCE [LARGE SCALE GENOMIC DNA]</scope>
    <source>
        <strain evidence="6">WYCCWR 12678</strain>
    </source>
</reference>
<keyword evidence="2" id="KW-0238">DNA-binding</keyword>
<dbReference type="PROSITE" id="PS50949">
    <property type="entry name" value="HTH_GNTR"/>
    <property type="match status" value="1"/>
</dbReference>
<dbReference type="Pfam" id="PF00392">
    <property type="entry name" value="GntR"/>
    <property type="match status" value="1"/>
</dbReference>
<evidence type="ECO:0000313" key="5">
    <source>
        <dbReference type="EMBL" id="MFC4767730.1"/>
    </source>
</evidence>
<evidence type="ECO:0000256" key="1">
    <source>
        <dbReference type="ARBA" id="ARBA00023015"/>
    </source>
</evidence>
<protein>
    <submittedName>
        <fullName evidence="5">FadR/GntR family transcriptional regulator</fullName>
    </submittedName>
</protein>
<evidence type="ECO:0000256" key="2">
    <source>
        <dbReference type="ARBA" id="ARBA00023125"/>
    </source>
</evidence>
<evidence type="ECO:0000313" key="6">
    <source>
        <dbReference type="Proteomes" id="UP001596002"/>
    </source>
</evidence>
<proteinExistence type="predicted"/>
<dbReference type="PANTHER" id="PTHR43537:SF5">
    <property type="entry name" value="UXU OPERON TRANSCRIPTIONAL REGULATOR"/>
    <property type="match status" value="1"/>
</dbReference>
<dbReference type="InterPro" id="IPR000524">
    <property type="entry name" value="Tscrpt_reg_HTH_GntR"/>
</dbReference>
<keyword evidence="6" id="KW-1185">Reference proteome</keyword>